<keyword evidence="2" id="KW-1185">Reference proteome</keyword>
<gene>
    <name evidence="1" type="ordered locus">AciX9_2346</name>
</gene>
<dbReference type="PaxDb" id="1198114-AciX9_2346"/>
<dbReference type="Proteomes" id="UP000000343">
    <property type="component" value="Chromosome"/>
</dbReference>
<protein>
    <recommendedName>
        <fullName evidence="3">Flagella basal body P-ring formation protein FlgA C-terminal domain-containing protein</fullName>
    </recommendedName>
</protein>
<dbReference type="Gene3D" id="2.30.30.760">
    <property type="match status" value="1"/>
</dbReference>
<evidence type="ECO:0000313" key="2">
    <source>
        <dbReference type="Proteomes" id="UP000000343"/>
    </source>
</evidence>
<dbReference type="OrthoDB" id="120842at2"/>
<accession>E8X3V5</accession>
<proteinExistence type="predicted"/>
<dbReference type="eggNOG" id="ENOG5033IX1">
    <property type="taxonomic scope" value="Bacteria"/>
</dbReference>
<dbReference type="RefSeq" id="WP_013580699.1">
    <property type="nucleotide sequence ID" value="NC_015064.1"/>
</dbReference>
<dbReference type="KEGG" id="acm:AciX9_2346"/>
<evidence type="ECO:0008006" key="3">
    <source>
        <dbReference type="Google" id="ProtNLM"/>
    </source>
</evidence>
<evidence type="ECO:0000313" key="1">
    <source>
        <dbReference type="EMBL" id="ADW69383.1"/>
    </source>
</evidence>
<dbReference type="EMBL" id="CP002480">
    <property type="protein sequence ID" value="ADW69383.1"/>
    <property type="molecule type" value="Genomic_DNA"/>
</dbReference>
<dbReference type="PROSITE" id="PS51257">
    <property type="entry name" value="PROKAR_LIPOPROTEIN"/>
    <property type="match status" value="1"/>
</dbReference>
<dbReference type="AlphaFoldDB" id="E8X3V5"/>
<organism evidence="2">
    <name type="scientific">Granulicella tundricola (strain ATCC BAA-1859 / DSM 23138 / MP5ACTX9)</name>
    <dbReference type="NCBI Taxonomy" id="1198114"/>
    <lineage>
        <taxon>Bacteria</taxon>
        <taxon>Pseudomonadati</taxon>
        <taxon>Acidobacteriota</taxon>
        <taxon>Terriglobia</taxon>
        <taxon>Terriglobales</taxon>
        <taxon>Acidobacteriaceae</taxon>
        <taxon>Granulicella</taxon>
    </lineage>
</organism>
<sequence>MKSVLVGLLVCSAGSCFGSELPRGCFRSVAEAVSQTVGAPLVASGGYRLADVRRDALRNKSWAMVESCGHPEQPAIAVEVAGSVLKGESAAGVAVGPVVMRAGATVRLVRLEANVRLEMPAVAQMNGALGERVRVRVVRSVGDFGGAGSEEQVLVGVVRGSDVLEME</sequence>
<name>E8X3V5_GRATM</name>
<reference evidence="2" key="1">
    <citation type="submission" date="2011-01" db="EMBL/GenBank/DDBJ databases">
        <title>Complete sequence of chromosome of Acidobacterium sp. MP5ACTX9.</title>
        <authorList>
            <consortium name="US DOE Joint Genome Institute"/>
            <person name="Lucas S."/>
            <person name="Copeland A."/>
            <person name="Lapidus A."/>
            <person name="Cheng J.-F."/>
            <person name="Goodwin L."/>
            <person name="Pitluck S."/>
            <person name="Teshima H."/>
            <person name="Detter J.C."/>
            <person name="Han C."/>
            <person name="Tapia R."/>
            <person name="Land M."/>
            <person name="Hauser L."/>
            <person name="Kyrpides N."/>
            <person name="Ivanova N."/>
            <person name="Ovchinnikova G."/>
            <person name="Pagani I."/>
            <person name="Rawat S.R."/>
            <person name="Mannisto M."/>
            <person name="Haggblom M.M."/>
            <person name="Woyke T."/>
        </authorList>
    </citation>
    <scope>NUCLEOTIDE SEQUENCE [LARGE SCALE GENOMIC DNA]</scope>
    <source>
        <strain evidence="2">MP5ACTX9</strain>
    </source>
</reference>
<dbReference type="STRING" id="1198114.AciX9_2346"/>
<dbReference type="HOGENOM" id="CLU_1592249_0_0_0"/>